<dbReference type="Proteomes" id="UP000267821">
    <property type="component" value="Unassembled WGS sequence"/>
</dbReference>
<dbReference type="InParanoid" id="A0A3N4L626"/>
<proteinExistence type="predicted"/>
<gene>
    <name evidence="1" type="ORF">L211DRAFT_883839</name>
</gene>
<dbReference type="EMBL" id="ML121749">
    <property type="protein sequence ID" value="RPB18016.1"/>
    <property type="molecule type" value="Genomic_DNA"/>
</dbReference>
<reference evidence="1 2" key="1">
    <citation type="journal article" date="2018" name="Nat. Ecol. Evol.">
        <title>Pezizomycetes genomes reveal the molecular basis of ectomycorrhizal truffle lifestyle.</title>
        <authorList>
            <person name="Murat C."/>
            <person name="Payen T."/>
            <person name="Noel B."/>
            <person name="Kuo A."/>
            <person name="Morin E."/>
            <person name="Chen J."/>
            <person name="Kohler A."/>
            <person name="Krizsan K."/>
            <person name="Balestrini R."/>
            <person name="Da Silva C."/>
            <person name="Montanini B."/>
            <person name="Hainaut M."/>
            <person name="Levati E."/>
            <person name="Barry K.W."/>
            <person name="Belfiori B."/>
            <person name="Cichocki N."/>
            <person name="Clum A."/>
            <person name="Dockter R.B."/>
            <person name="Fauchery L."/>
            <person name="Guy J."/>
            <person name="Iotti M."/>
            <person name="Le Tacon F."/>
            <person name="Lindquist E.A."/>
            <person name="Lipzen A."/>
            <person name="Malagnac F."/>
            <person name="Mello A."/>
            <person name="Molinier V."/>
            <person name="Miyauchi S."/>
            <person name="Poulain J."/>
            <person name="Riccioni C."/>
            <person name="Rubini A."/>
            <person name="Sitrit Y."/>
            <person name="Splivallo R."/>
            <person name="Traeger S."/>
            <person name="Wang M."/>
            <person name="Zifcakova L."/>
            <person name="Wipf D."/>
            <person name="Zambonelli A."/>
            <person name="Paolocci F."/>
            <person name="Nowrousian M."/>
            <person name="Ottonello S."/>
            <person name="Baldrian P."/>
            <person name="Spatafora J.W."/>
            <person name="Henrissat B."/>
            <person name="Nagy L.G."/>
            <person name="Aury J.M."/>
            <person name="Wincker P."/>
            <person name="Grigoriev I.V."/>
            <person name="Bonfante P."/>
            <person name="Martin F.M."/>
        </authorList>
    </citation>
    <scope>NUCLEOTIDE SEQUENCE [LARGE SCALE GENOMIC DNA]</scope>
    <source>
        <strain evidence="1 2">ATCC MYA-4762</strain>
    </source>
</reference>
<dbReference type="AlphaFoldDB" id="A0A3N4L626"/>
<evidence type="ECO:0000313" key="1">
    <source>
        <dbReference type="EMBL" id="RPB18016.1"/>
    </source>
</evidence>
<name>A0A3N4L626_9PEZI</name>
<keyword evidence="2" id="KW-1185">Reference proteome</keyword>
<dbReference type="OrthoDB" id="2471334at2759"/>
<sequence>MDKILSIDPSGTGTTGIYFTNGSEQEFFQFTNAYWKEHYFYLKALAKEKKVNKIVFENTNFINNRSKDSLNLIRLLGAIETLPIKQVQSINVLKVKELSKALFAGKANIPNLQYLPGRGKG</sequence>
<organism evidence="1 2">
    <name type="scientific">Terfezia boudieri ATCC MYA-4762</name>
    <dbReference type="NCBI Taxonomy" id="1051890"/>
    <lineage>
        <taxon>Eukaryota</taxon>
        <taxon>Fungi</taxon>
        <taxon>Dikarya</taxon>
        <taxon>Ascomycota</taxon>
        <taxon>Pezizomycotina</taxon>
        <taxon>Pezizomycetes</taxon>
        <taxon>Pezizales</taxon>
        <taxon>Pezizaceae</taxon>
        <taxon>Terfezia</taxon>
    </lineage>
</organism>
<evidence type="ECO:0000313" key="2">
    <source>
        <dbReference type="Proteomes" id="UP000267821"/>
    </source>
</evidence>
<accession>A0A3N4L626</accession>
<protein>
    <submittedName>
        <fullName evidence="1">Uncharacterized protein</fullName>
    </submittedName>
</protein>